<comment type="caution">
    <text evidence="2">The sequence shown here is derived from an EMBL/GenBank/DDBJ whole genome shotgun (WGS) entry which is preliminary data.</text>
</comment>
<accession>X0U0L8</accession>
<keyword evidence="1" id="KW-0812">Transmembrane</keyword>
<feature type="transmembrane region" description="Helical" evidence="1">
    <location>
        <begin position="96"/>
        <end position="116"/>
    </location>
</feature>
<feature type="non-terminal residue" evidence="2">
    <location>
        <position position="1"/>
    </location>
</feature>
<reference evidence="2" key="1">
    <citation type="journal article" date="2014" name="Front. Microbiol.">
        <title>High frequency of phylogenetically diverse reductive dehalogenase-homologous genes in deep subseafloor sedimentary metagenomes.</title>
        <authorList>
            <person name="Kawai M."/>
            <person name="Futagami T."/>
            <person name="Toyoda A."/>
            <person name="Takaki Y."/>
            <person name="Nishi S."/>
            <person name="Hori S."/>
            <person name="Arai W."/>
            <person name="Tsubouchi T."/>
            <person name="Morono Y."/>
            <person name="Uchiyama I."/>
            <person name="Ito T."/>
            <person name="Fujiyama A."/>
            <person name="Inagaki F."/>
            <person name="Takami H."/>
        </authorList>
    </citation>
    <scope>NUCLEOTIDE SEQUENCE</scope>
    <source>
        <strain evidence="2">Expedition CK06-06</strain>
    </source>
</reference>
<feature type="transmembrane region" description="Helical" evidence="1">
    <location>
        <begin position="21"/>
        <end position="40"/>
    </location>
</feature>
<proteinExistence type="predicted"/>
<feature type="non-terminal residue" evidence="2">
    <location>
        <position position="326"/>
    </location>
</feature>
<evidence type="ECO:0000313" key="2">
    <source>
        <dbReference type="EMBL" id="GAF81960.1"/>
    </source>
</evidence>
<keyword evidence="1" id="KW-0472">Membrane</keyword>
<dbReference type="EMBL" id="BARS01009957">
    <property type="protein sequence ID" value="GAF81960.1"/>
    <property type="molecule type" value="Genomic_DNA"/>
</dbReference>
<protein>
    <submittedName>
        <fullName evidence="2">Uncharacterized protein</fullName>
    </submittedName>
</protein>
<feature type="transmembrane region" description="Helical" evidence="1">
    <location>
        <begin position="142"/>
        <end position="161"/>
    </location>
</feature>
<organism evidence="2">
    <name type="scientific">marine sediment metagenome</name>
    <dbReference type="NCBI Taxonomy" id="412755"/>
    <lineage>
        <taxon>unclassified sequences</taxon>
        <taxon>metagenomes</taxon>
        <taxon>ecological metagenomes</taxon>
    </lineage>
</organism>
<evidence type="ECO:0000256" key="1">
    <source>
        <dbReference type="SAM" id="Phobius"/>
    </source>
</evidence>
<sequence length="326" mass="37335">RIRPSVFEKNLNIMVKAYNGYWLWMLFVANISALALWWVVPILSENLKEQTGNETPAMPTEETGPAGNTYTLPKFDVTYLAIALLTTYMAYKSRRFIPIAAFAACPLVAVFIDRMARTISASFNFYKKGNFSIRPMPKRVELSLAVAGLVVVLMFGTWCGLKFKRVYLDPWPTDSQLNSVFMRMTASHAKPFWTLQFIKENKLSGNMFNYWTEGGFIAYGQEPDPNDGKTPLRLFMDGRAQAAYEPVAFWRWNGLMAGTTKGRQLKDAAKARRRRLTKQEFLTIGQELTKVFRQDENKVWAVLMPLNAKAEIILESLEQHPEWELA</sequence>
<gene>
    <name evidence="2" type="ORF">S01H1_18600</name>
</gene>
<keyword evidence="1" id="KW-1133">Transmembrane helix</keyword>
<name>X0U0L8_9ZZZZ</name>
<dbReference type="AlphaFoldDB" id="X0U0L8"/>